<dbReference type="Proteomes" id="UP000325393">
    <property type="component" value="Chromosome"/>
</dbReference>
<evidence type="ECO:0000256" key="1">
    <source>
        <dbReference type="SAM" id="Phobius"/>
    </source>
</evidence>
<feature type="transmembrane region" description="Helical" evidence="1">
    <location>
        <begin position="7"/>
        <end position="27"/>
    </location>
</feature>
<evidence type="ECO:0000313" key="3">
    <source>
        <dbReference type="Proteomes" id="UP000325393"/>
    </source>
</evidence>
<feature type="transmembrane region" description="Helical" evidence="1">
    <location>
        <begin position="212"/>
        <end position="230"/>
    </location>
</feature>
<sequence>MENKRTLDFLLIRSAYFLLIVIGILSTSNLNTVISSTTLSGIDIILAIIIALNAIINLFRMGRISSKLFYFLGLIFFSLVLSLIFKSYSIVLLYLCGISAFNFSSRELVKIYFCSTFIGVVVSAMFGILGIINFSNLGFTSKNAIGFFIFSECLLYLYLNSDFRKIIKVFILLILFFIEFFVVKDRTAGILSIIYLVIVLNKRMLKNKLTVTLPFVLAIVSMFLGEKFTLDSGWMNSLNKALSNRLLFWNINLNQYGIKFFPQNIKTINVLLNDGSFTTNYLDNGYLNFLIGIGYFQTIILLLILSVAIERIIIQNKYNELVIIVILLIYAFTEKVVFSPICCILFPLCFLEIKSSYGREMN</sequence>
<feature type="transmembrane region" description="Helical" evidence="1">
    <location>
        <begin position="116"/>
        <end position="135"/>
    </location>
</feature>
<feature type="transmembrane region" description="Helical" evidence="1">
    <location>
        <begin position="286"/>
        <end position="309"/>
    </location>
</feature>
<accession>A0A5P5ZFU1</accession>
<keyword evidence="1" id="KW-0472">Membrane</keyword>
<keyword evidence="1" id="KW-1133">Transmembrane helix</keyword>
<feature type="transmembrane region" description="Helical" evidence="1">
    <location>
        <begin position="91"/>
        <end position="109"/>
    </location>
</feature>
<proteinExistence type="predicted"/>
<dbReference type="RefSeq" id="WP_151443519.1">
    <property type="nucleotide sequence ID" value="NZ_CP044496.1"/>
</dbReference>
<dbReference type="AlphaFoldDB" id="A0A5P5ZFU1"/>
<feature type="transmembrane region" description="Helical" evidence="1">
    <location>
        <begin position="68"/>
        <end position="85"/>
    </location>
</feature>
<name>A0A5P5ZFU1_9LACO</name>
<keyword evidence="1" id="KW-0812">Transmembrane</keyword>
<dbReference type="GeneID" id="78211385"/>
<gene>
    <name evidence="2" type="ORF">LA749_00155</name>
</gene>
<feature type="transmembrane region" description="Helical" evidence="1">
    <location>
        <begin position="166"/>
        <end position="182"/>
    </location>
</feature>
<feature type="transmembrane region" description="Helical" evidence="1">
    <location>
        <begin position="321"/>
        <end position="348"/>
    </location>
</feature>
<feature type="transmembrane region" description="Helical" evidence="1">
    <location>
        <begin position="33"/>
        <end position="56"/>
    </location>
</feature>
<organism evidence="2 3">
    <name type="scientific">Lactobacillus acetotolerans</name>
    <dbReference type="NCBI Taxonomy" id="1600"/>
    <lineage>
        <taxon>Bacteria</taxon>
        <taxon>Bacillati</taxon>
        <taxon>Bacillota</taxon>
        <taxon>Bacilli</taxon>
        <taxon>Lactobacillales</taxon>
        <taxon>Lactobacillaceae</taxon>
        <taxon>Lactobacillus</taxon>
    </lineage>
</organism>
<evidence type="ECO:0000313" key="2">
    <source>
        <dbReference type="EMBL" id="QFG50535.1"/>
    </source>
</evidence>
<feature type="transmembrane region" description="Helical" evidence="1">
    <location>
        <begin position="188"/>
        <end position="205"/>
    </location>
</feature>
<feature type="transmembrane region" description="Helical" evidence="1">
    <location>
        <begin position="141"/>
        <end position="159"/>
    </location>
</feature>
<protein>
    <recommendedName>
        <fullName evidence="4">Polysaccharide polymerase</fullName>
    </recommendedName>
</protein>
<reference evidence="2 3" key="1">
    <citation type="submission" date="2019-09" db="EMBL/GenBank/DDBJ databases">
        <title>Genome sequencing of Lactobacillus acetotolerans.</title>
        <authorList>
            <person name="Kim K."/>
        </authorList>
    </citation>
    <scope>NUCLEOTIDE SEQUENCE [LARGE SCALE GENOMIC DNA]</scope>
    <source>
        <strain evidence="2 3">LA749</strain>
    </source>
</reference>
<evidence type="ECO:0008006" key="4">
    <source>
        <dbReference type="Google" id="ProtNLM"/>
    </source>
</evidence>
<dbReference type="EMBL" id="CP044496">
    <property type="protein sequence ID" value="QFG50535.1"/>
    <property type="molecule type" value="Genomic_DNA"/>
</dbReference>